<dbReference type="Proteomes" id="UP000233551">
    <property type="component" value="Unassembled WGS sequence"/>
</dbReference>
<accession>A0A2I0JIT5</accession>
<dbReference type="AlphaFoldDB" id="A0A2I0JIT5"/>
<protein>
    <submittedName>
        <fullName evidence="2">Uncharacterized protein</fullName>
    </submittedName>
</protein>
<feature type="region of interest" description="Disordered" evidence="1">
    <location>
        <begin position="1"/>
        <end position="39"/>
    </location>
</feature>
<proteinExistence type="predicted"/>
<dbReference type="EMBL" id="PGOL01001619">
    <property type="protein sequence ID" value="PKI56174.1"/>
    <property type="molecule type" value="Genomic_DNA"/>
</dbReference>
<gene>
    <name evidence="2" type="ORF">CRG98_023442</name>
</gene>
<evidence type="ECO:0000256" key="1">
    <source>
        <dbReference type="SAM" id="MobiDB-lite"/>
    </source>
</evidence>
<keyword evidence="3" id="KW-1185">Reference proteome</keyword>
<evidence type="ECO:0000313" key="2">
    <source>
        <dbReference type="EMBL" id="PKI56174.1"/>
    </source>
</evidence>
<sequence>MEVRSRPQISGPCPESKGISNSRSQSIRGLGPPIGDPDPTLEVSGILCGCRQPRWWGRGRGRQPAAQAPCLHFGD</sequence>
<comment type="caution">
    <text evidence="2">The sequence shown here is derived from an EMBL/GenBank/DDBJ whole genome shotgun (WGS) entry which is preliminary data.</text>
</comment>
<evidence type="ECO:0000313" key="3">
    <source>
        <dbReference type="Proteomes" id="UP000233551"/>
    </source>
</evidence>
<name>A0A2I0JIT5_PUNGR</name>
<reference evidence="2 3" key="1">
    <citation type="submission" date="2017-11" db="EMBL/GenBank/DDBJ databases">
        <title>De-novo sequencing of pomegranate (Punica granatum L.) genome.</title>
        <authorList>
            <person name="Akparov Z."/>
            <person name="Amiraslanov A."/>
            <person name="Hajiyeva S."/>
            <person name="Abbasov M."/>
            <person name="Kaur K."/>
            <person name="Hamwieh A."/>
            <person name="Solovyev V."/>
            <person name="Salamov A."/>
            <person name="Braich B."/>
            <person name="Kosarev P."/>
            <person name="Mahmoud A."/>
            <person name="Hajiyev E."/>
            <person name="Babayeva S."/>
            <person name="Izzatullayeva V."/>
            <person name="Mammadov A."/>
            <person name="Mammadov A."/>
            <person name="Sharifova S."/>
            <person name="Ojaghi J."/>
            <person name="Eynullazada K."/>
            <person name="Bayramov B."/>
            <person name="Abdulazimova A."/>
            <person name="Shahmuradov I."/>
        </authorList>
    </citation>
    <scope>NUCLEOTIDE SEQUENCE [LARGE SCALE GENOMIC DNA]</scope>
    <source>
        <strain evidence="3">cv. AG2017</strain>
        <tissue evidence="2">Leaf</tissue>
    </source>
</reference>
<feature type="compositionally biased region" description="Polar residues" evidence="1">
    <location>
        <begin position="18"/>
        <end position="27"/>
    </location>
</feature>
<organism evidence="2 3">
    <name type="scientific">Punica granatum</name>
    <name type="common">Pomegranate</name>
    <dbReference type="NCBI Taxonomy" id="22663"/>
    <lineage>
        <taxon>Eukaryota</taxon>
        <taxon>Viridiplantae</taxon>
        <taxon>Streptophyta</taxon>
        <taxon>Embryophyta</taxon>
        <taxon>Tracheophyta</taxon>
        <taxon>Spermatophyta</taxon>
        <taxon>Magnoliopsida</taxon>
        <taxon>eudicotyledons</taxon>
        <taxon>Gunneridae</taxon>
        <taxon>Pentapetalae</taxon>
        <taxon>rosids</taxon>
        <taxon>malvids</taxon>
        <taxon>Myrtales</taxon>
        <taxon>Lythraceae</taxon>
        <taxon>Punica</taxon>
    </lineage>
</organism>